<protein>
    <submittedName>
        <fullName evidence="2">MucR family transcriptional regulator</fullName>
    </submittedName>
</protein>
<evidence type="ECO:0000313" key="3">
    <source>
        <dbReference type="Proteomes" id="UP001055804"/>
    </source>
</evidence>
<dbReference type="Gene3D" id="1.10.10.1550">
    <property type="entry name" value="ROS/MUCR transcriptional regulator protein"/>
    <property type="match status" value="1"/>
</dbReference>
<evidence type="ECO:0000256" key="1">
    <source>
        <dbReference type="ARBA" id="ARBA00007031"/>
    </source>
</evidence>
<dbReference type="Proteomes" id="UP001055804">
    <property type="component" value="Unassembled WGS sequence"/>
</dbReference>
<name>A0A9J6PF14_9PROT</name>
<proteinExistence type="inferred from homology"/>
<dbReference type="InterPro" id="IPR008807">
    <property type="entry name" value="ROS_MUCR"/>
</dbReference>
<dbReference type="RefSeq" id="WP_269332376.1">
    <property type="nucleotide sequence ID" value="NZ_JAMZFT010000002.1"/>
</dbReference>
<dbReference type="GO" id="GO:0006355">
    <property type="term" value="P:regulation of DNA-templated transcription"/>
    <property type="evidence" value="ECO:0007669"/>
    <property type="project" value="InterPro"/>
</dbReference>
<sequence>MDATVAQNSSILELTVEIVASHVANNSVATGDLPIMIQEVHQALARLSANGSAAAEEPAAPLEPAVPIKKSITPDYIICLEDGRKLKMLKRHLKSAYNLSPEQYREKWGLAKDYPMVAPNYAKKRQELAKKIGLGRK</sequence>
<comment type="caution">
    <text evidence="2">The sequence shown here is derived from an EMBL/GenBank/DDBJ whole genome shotgun (WGS) entry which is preliminary data.</text>
</comment>
<evidence type="ECO:0000313" key="2">
    <source>
        <dbReference type="EMBL" id="MCP1336416.1"/>
    </source>
</evidence>
<comment type="similarity">
    <text evidence="1">Belongs to the ros/MucR family.</text>
</comment>
<accession>A0A9J6PF14</accession>
<reference evidence="2" key="1">
    <citation type="submission" date="2022-06" db="EMBL/GenBank/DDBJ databases">
        <title>Isolation and Genomics of Futiania mangrovii gen. nov., sp. nov., a Rare and Metabolically-versatile member in the Class Alphaproteobacteria.</title>
        <authorList>
            <person name="Liu L."/>
            <person name="Huang W.-C."/>
            <person name="Pan J."/>
            <person name="Li J."/>
            <person name="Huang Y."/>
            <person name="Du H."/>
            <person name="Liu Y."/>
            <person name="Li M."/>
        </authorList>
    </citation>
    <scope>NUCLEOTIDE SEQUENCE</scope>
    <source>
        <strain evidence="2">FT118</strain>
    </source>
</reference>
<keyword evidence="3" id="KW-1185">Reference proteome</keyword>
<gene>
    <name evidence="2" type="ORF">NJQ99_08365</name>
</gene>
<dbReference type="AlphaFoldDB" id="A0A9J6PF14"/>
<organism evidence="2 3">
    <name type="scientific">Futiania mangrovi</name>
    <dbReference type="NCBI Taxonomy" id="2959716"/>
    <lineage>
        <taxon>Bacteria</taxon>
        <taxon>Pseudomonadati</taxon>
        <taxon>Pseudomonadota</taxon>
        <taxon>Alphaproteobacteria</taxon>
        <taxon>Futianiales</taxon>
        <taxon>Futianiaceae</taxon>
        <taxon>Futiania</taxon>
    </lineage>
</organism>
<dbReference type="Pfam" id="PF05443">
    <property type="entry name" value="ROS_MUCR"/>
    <property type="match status" value="1"/>
</dbReference>
<dbReference type="GO" id="GO:0003677">
    <property type="term" value="F:DNA binding"/>
    <property type="evidence" value="ECO:0007669"/>
    <property type="project" value="InterPro"/>
</dbReference>
<dbReference type="EMBL" id="JAMZFT010000002">
    <property type="protein sequence ID" value="MCP1336416.1"/>
    <property type="molecule type" value="Genomic_DNA"/>
</dbReference>
<dbReference type="GO" id="GO:0008270">
    <property type="term" value="F:zinc ion binding"/>
    <property type="evidence" value="ECO:0007669"/>
    <property type="project" value="InterPro"/>
</dbReference>
<dbReference type="InterPro" id="IPR041920">
    <property type="entry name" value="ROS/MUCR_sf"/>
</dbReference>